<dbReference type="GO" id="GO:0009279">
    <property type="term" value="C:cell outer membrane"/>
    <property type="evidence" value="ECO:0007669"/>
    <property type="project" value="TreeGrafter"/>
</dbReference>
<dbReference type="Pfam" id="PF13511">
    <property type="entry name" value="DUF4124"/>
    <property type="match status" value="1"/>
</dbReference>
<keyword evidence="2 3" id="KW-0802">TPR repeat</keyword>
<dbReference type="InterPro" id="IPR025115">
    <property type="entry name" value="DUF4034"/>
</dbReference>
<keyword evidence="9" id="KW-1185">Reference proteome</keyword>
<dbReference type="PANTHER" id="PTHR44858">
    <property type="entry name" value="TETRATRICOPEPTIDE REPEAT PROTEIN 6"/>
    <property type="match status" value="1"/>
</dbReference>
<feature type="repeat" description="TPR" evidence="3">
    <location>
        <begin position="419"/>
        <end position="452"/>
    </location>
</feature>
<dbReference type="InterPro" id="IPR019734">
    <property type="entry name" value="TPR_rpt"/>
</dbReference>
<dbReference type="InterPro" id="IPR025392">
    <property type="entry name" value="DUF4124"/>
</dbReference>
<dbReference type="RefSeq" id="WP_253967892.1">
    <property type="nucleotide sequence ID" value="NZ_JAMFTH010000002.1"/>
</dbReference>
<name>A0A9X2HWC0_9GAMM</name>
<proteinExistence type="predicted"/>
<evidence type="ECO:0000259" key="6">
    <source>
        <dbReference type="Pfam" id="PF13226"/>
    </source>
</evidence>
<protein>
    <submittedName>
        <fullName evidence="8">DUF4124 domain-containing protein</fullName>
    </submittedName>
</protein>
<sequence length="540" mass="61675">MRLCLIFLIFLGVPAAAQLYQWTDENGRTHYSDKPPPGQQAEAPVSSPSAASTSANEPTLVSRPAIDPDDIAYSRPAYSETLYLRHLLRTGEYSQLNNVLQAGLEAVERDNSQDFALRTAYYAFKVPTNEMLQALNAWVAASPESYQAYIARAMCRYARGWSERGNRFISDTSRDQIAGMEREFAHAYEDVEQALALNNRAIVAYYLITALGRSGSDQEKAYSALVKANYQYPQNYIVRRGYILGLSPRWGGSWQEIQDFVAEVPVQDTGNPKLKELAGYESFEKGALLYLDKEYQAAIEAFDQSLESGPNPVAYAYRGRAYYRLDKDRLAIDDLTKAIYLRPDYADQYYWRSQALYYFGRYADALADIERAYALDPTDEYIQKFRQRLFRNYGHPELKNADNGLAQAMIEKEVPKYDVENQFKQGLAYLALRENEAAEAVFRRLTQLKPENMEYARWLDFALFRQARLDDIVAFWDDVIARYPDNAVAYSERAGTFYHLEQYYRALDSARMAEKLGDPEAAEFIERLVALTTRPESGGG</sequence>
<dbReference type="InterPro" id="IPR011990">
    <property type="entry name" value="TPR-like_helical_dom_sf"/>
</dbReference>
<dbReference type="SUPFAM" id="SSF48452">
    <property type="entry name" value="TPR-like"/>
    <property type="match status" value="1"/>
</dbReference>
<dbReference type="InterPro" id="IPR050498">
    <property type="entry name" value="Ycf3"/>
</dbReference>
<keyword evidence="1" id="KW-0677">Repeat</keyword>
<reference evidence="8" key="2">
    <citation type="submission" date="2023-01" db="EMBL/GenBank/DDBJ databases">
        <title>Gilvimarinus xylanilyticus HB14 isolated from Caulerpa lentillifera aquaculture base in Hainan, China.</title>
        <authorList>
            <person name="Zhang Y.-J."/>
        </authorList>
    </citation>
    <scope>NUCLEOTIDE SEQUENCE</scope>
    <source>
        <strain evidence="8">HB14</strain>
    </source>
</reference>
<feature type="repeat" description="TPR" evidence="3">
    <location>
        <begin position="346"/>
        <end position="379"/>
    </location>
</feature>
<feature type="repeat" description="TPR" evidence="3">
    <location>
        <begin position="312"/>
        <end position="345"/>
    </location>
</feature>
<feature type="domain" description="DUF4124" evidence="7">
    <location>
        <begin position="7"/>
        <end position="55"/>
    </location>
</feature>
<organism evidence="8 9">
    <name type="scientific">Gilvimarinus xylanilyticus</name>
    <dbReference type="NCBI Taxonomy" id="2944139"/>
    <lineage>
        <taxon>Bacteria</taxon>
        <taxon>Pseudomonadati</taxon>
        <taxon>Pseudomonadota</taxon>
        <taxon>Gammaproteobacteria</taxon>
        <taxon>Cellvibrionales</taxon>
        <taxon>Cellvibrionaceae</taxon>
        <taxon>Gilvimarinus</taxon>
    </lineage>
</organism>
<feature type="chain" id="PRO_5040865029" evidence="5">
    <location>
        <begin position="18"/>
        <end position="540"/>
    </location>
</feature>
<dbReference type="PANTHER" id="PTHR44858:SF1">
    <property type="entry name" value="UDP-N-ACETYLGLUCOSAMINE--PEPTIDE N-ACETYLGLUCOSAMINYLTRANSFERASE SPINDLY-RELATED"/>
    <property type="match status" value="1"/>
</dbReference>
<feature type="region of interest" description="Disordered" evidence="4">
    <location>
        <begin position="28"/>
        <end position="63"/>
    </location>
</feature>
<gene>
    <name evidence="8" type="ORF">M6D89_09830</name>
</gene>
<evidence type="ECO:0000313" key="9">
    <source>
        <dbReference type="Proteomes" id="UP001139319"/>
    </source>
</evidence>
<feature type="compositionally biased region" description="Low complexity" evidence="4">
    <location>
        <begin position="41"/>
        <end position="55"/>
    </location>
</feature>
<dbReference type="Gene3D" id="1.25.40.10">
    <property type="entry name" value="Tetratricopeptide repeat domain"/>
    <property type="match status" value="2"/>
</dbReference>
<dbReference type="GO" id="GO:0046813">
    <property type="term" value="P:receptor-mediated virion attachment to host cell"/>
    <property type="evidence" value="ECO:0007669"/>
    <property type="project" value="TreeGrafter"/>
</dbReference>
<dbReference type="PROSITE" id="PS50005">
    <property type="entry name" value="TPR"/>
    <property type="match status" value="3"/>
</dbReference>
<evidence type="ECO:0000256" key="3">
    <source>
        <dbReference type="PROSITE-ProRule" id="PRU00339"/>
    </source>
</evidence>
<dbReference type="SMART" id="SM00028">
    <property type="entry name" value="TPR"/>
    <property type="match status" value="5"/>
</dbReference>
<dbReference type="EMBL" id="JAMFTH010000002">
    <property type="protein sequence ID" value="MCP8899598.1"/>
    <property type="molecule type" value="Genomic_DNA"/>
</dbReference>
<evidence type="ECO:0000259" key="7">
    <source>
        <dbReference type="Pfam" id="PF13511"/>
    </source>
</evidence>
<dbReference type="Pfam" id="PF13181">
    <property type="entry name" value="TPR_8"/>
    <property type="match status" value="1"/>
</dbReference>
<dbReference type="Proteomes" id="UP001139319">
    <property type="component" value="Unassembled WGS sequence"/>
</dbReference>
<reference evidence="8" key="1">
    <citation type="submission" date="2022-05" db="EMBL/GenBank/DDBJ databases">
        <authorList>
            <person name="Sun H.-N."/>
        </authorList>
    </citation>
    <scope>NUCLEOTIDE SEQUENCE</scope>
    <source>
        <strain evidence="8">HB14</strain>
    </source>
</reference>
<keyword evidence="5" id="KW-0732">Signal</keyword>
<feature type="signal peptide" evidence="5">
    <location>
        <begin position="1"/>
        <end position="17"/>
    </location>
</feature>
<evidence type="ECO:0000256" key="1">
    <source>
        <dbReference type="ARBA" id="ARBA00022737"/>
    </source>
</evidence>
<evidence type="ECO:0000256" key="4">
    <source>
        <dbReference type="SAM" id="MobiDB-lite"/>
    </source>
</evidence>
<feature type="domain" description="DUF4034" evidence="6">
    <location>
        <begin position="84"/>
        <end position="209"/>
    </location>
</feature>
<dbReference type="Pfam" id="PF13226">
    <property type="entry name" value="DUF4034"/>
    <property type="match status" value="1"/>
</dbReference>
<evidence type="ECO:0000256" key="5">
    <source>
        <dbReference type="SAM" id="SignalP"/>
    </source>
</evidence>
<evidence type="ECO:0000256" key="2">
    <source>
        <dbReference type="ARBA" id="ARBA00022803"/>
    </source>
</evidence>
<accession>A0A9X2HWC0</accession>
<dbReference type="AlphaFoldDB" id="A0A9X2HWC0"/>
<evidence type="ECO:0000313" key="8">
    <source>
        <dbReference type="EMBL" id="MCP8899598.1"/>
    </source>
</evidence>
<comment type="caution">
    <text evidence="8">The sequence shown here is derived from an EMBL/GenBank/DDBJ whole genome shotgun (WGS) entry which is preliminary data.</text>
</comment>